<dbReference type="KEGG" id="dpl:KGM_207997"/>
<accession>A0A212EZY6</accession>
<reference evidence="1 2" key="1">
    <citation type="journal article" date="2011" name="Cell">
        <title>The monarch butterfly genome yields insights into long-distance migration.</title>
        <authorList>
            <person name="Zhan S."/>
            <person name="Merlin C."/>
            <person name="Boore J.L."/>
            <person name="Reppert S.M."/>
        </authorList>
    </citation>
    <scope>NUCLEOTIDE SEQUENCE [LARGE SCALE GENOMIC DNA]</scope>
    <source>
        <strain evidence="1">F-2</strain>
    </source>
</reference>
<organism evidence="1 2">
    <name type="scientific">Danaus plexippus plexippus</name>
    <dbReference type="NCBI Taxonomy" id="278856"/>
    <lineage>
        <taxon>Eukaryota</taxon>
        <taxon>Metazoa</taxon>
        <taxon>Ecdysozoa</taxon>
        <taxon>Arthropoda</taxon>
        <taxon>Hexapoda</taxon>
        <taxon>Insecta</taxon>
        <taxon>Pterygota</taxon>
        <taxon>Neoptera</taxon>
        <taxon>Endopterygota</taxon>
        <taxon>Lepidoptera</taxon>
        <taxon>Glossata</taxon>
        <taxon>Ditrysia</taxon>
        <taxon>Papilionoidea</taxon>
        <taxon>Nymphalidae</taxon>
        <taxon>Danainae</taxon>
        <taxon>Danaini</taxon>
        <taxon>Danaina</taxon>
        <taxon>Danaus</taxon>
        <taxon>Danaus</taxon>
    </lineage>
</organism>
<dbReference type="InParanoid" id="A0A212EZY6"/>
<dbReference type="Proteomes" id="UP000007151">
    <property type="component" value="Unassembled WGS sequence"/>
</dbReference>
<comment type="caution">
    <text evidence="1">The sequence shown here is derived from an EMBL/GenBank/DDBJ whole genome shotgun (WGS) entry which is preliminary data.</text>
</comment>
<gene>
    <name evidence="1" type="ORF">KGM_207997</name>
</gene>
<name>A0A212EZY6_DANPL</name>
<evidence type="ECO:0000313" key="1">
    <source>
        <dbReference type="EMBL" id="OWR47065.1"/>
    </source>
</evidence>
<proteinExistence type="predicted"/>
<protein>
    <submittedName>
        <fullName evidence="1">Uncharacterized protein</fullName>
    </submittedName>
</protein>
<keyword evidence="2" id="KW-1185">Reference proteome</keyword>
<sequence length="128" mass="14009">MNFNVKAAISCHFGGFGFGYPRPAVIIGGFHVGGGGFYRRYPRVYYPPPPPPLCVTFIVQGAPESFQLNVDNVIKQSIKCHWIGGYGYGYPRPPPPVIVGGFGVFGGGFYRPYPHVFYPPPPPPPFFG</sequence>
<evidence type="ECO:0000313" key="2">
    <source>
        <dbReference type="Proteomes" id="UP000007151"/>
    </source>
</evidence>
<dbReference type="EMBL" id="AGBW02011201">
    <property type="protein sequence ID" value="OWR47065.1"/>
    <property type="molecule type" value="Genomic_DNA"/>
</dbReference>
<dbReference type="AlphaFoldDB" id="A0A212EZY6"/>